<protein>
    <recommendedName>
        <fullName evidence="4 7">dTDP-4-dehydrorhamnose 3,5-epimerase</fullName>
        <ecNumber evidence="3 7">5.1.3.13</ecNumber>
    </recommendedName>
    <alternativeName>
        <fullName evidence="7">Thymidine diphospho-4-keto-rhamnose 3,5-epimerase</fullName>
    </alternativeName>
</protein>
<comment type="similarity">
    <text evidence="7">Belongs to the dTDP-4-dehydrorhamnose 3,5-epimerase family.</text>
</comment>
<sequence>MNFVETEIKDVKIIEPKVFGDSRGFFYESFNEKKFIDETKQNIIFCQDNHSKSSRGVLRGLHFQRNPYAQGKLVRCIAGSVFDVAVDIRIDSPSYGKYVSVVLSAENKKQLWIPAGFAHGFLTLEDNTEFVYKTTNYYHPESEGCIVWNDKQLNINWPVIGEIKLSDKDNLGMTLAQYIEEFN</sequence>
<dbReference type="RefSeq" id="WP_271123345.1">
    <property type="nucleotide sequence ID" value="NZ_JALHAN010000065.1"/>
</dbReference>
<dbReference type="InterPro" id="IPR000888">
    <property type="entry name" value="RmlC-like"/>
</dbReference>
<evidence type="ECO:0000256" key="4">
    <source>
        <dbReference type="ARBA" id="ARBA00019595"/>
    </source>
</evidence>
<dbReference type="EC" id="5.1.3.13" evidence="3 7"/>
<dbReference type="SUPFAM" id="SSF51182">
    <property type="entry name" value="RmlC-like cupins"/>
    <property type="match status" value="1"/>
</dbReference>
<dbReference type="GO" id="GO:0000271">
    <property type="term" value="P:polysaccharide biosynthetic process"/>
    <property type="evidence" value="ECO:0007669"/>
    <property type="project" value="TreeGrafter"/>
</dbReference>
<comment type="caution">
    <text evidence="8">The sequence shown here is derived from an EMBL/GenBank/DDBJ whole genome shotgun (WGS) entry which is preliminary data.</text>
</comment>
<reference evidence="8" key="1">
    <citation type="submission" date="2022-03" db="EMBL/GenBank/DDBJ databases">
        <title>Proposal of a novel genus Dryocolo and two novel species.</title>
        <authorList>
            <person name="Maddock D.W."/>
            <person name="Brady C.L."/>
            <person name="Denman S."/>
            <person name="Arnold D."/>
        </authorList>
    </citation>
    <scope>NUCLEOTIDE SEQUENCE</scope>
    <source>
        <strain evidence="8">H6W4</strain>
    </source>
</reference>
<feature type="site" description="Participates in a stacking interaction with the thymidine ring of dTDP-4-oxo-6-deoxyglucose" evidence="6">
    <location>
        <position position="138"/>
    </location>
</feature>
<proteinExistence type="inferred from homology"/>
<keyword evidence="9" id="KW-1185">Reference proteome</keyword>
<evidence type="ECO:0000256" key="2">
    <source>
        <dbReference type="ARBA" id="ARBA00001997"/>
    </source>
</evidence>
<dbReference type="InterPro" id="IPR011051">
    <property type="entry name" value="RmlC_Cupin_sf"/>
</dbReference>
<evidence type="ECO:0000256" key="7">
    <source>
        <dbReference type="RuleBase" id="RU364069"/>
    </source>
</evidence>
<dbReference type="PANTHER" id="PTHR21047">
    <property type="entry name" value="DTDP-6-DEOXY-D-GLUCOSE-3,5 EPIMERASE"/>
    <property type="match status" value="1"/>
</dbReference>
<organism evidence="8 9">
    <name type="scientific">Dryocola boscaweniae</name>
    <dbReference type="NCBI Taxonomy" id="2925397"/>
    <lineage>
        <taxon>Bacteria</taxon>
        <taxon>Pseudomonadati</taxon>
        <taxon>Pseudomonadota</taxon>
        <taxon>Gammaproteobacteria</taxon>
        <taxon>Enterobacterales</taxon>
        <taxon>Enterobacteriaceae</taxon>
        <taxon>Dryocola</taxon>
    </lineage>
</organism>
<dbReference type="InterPro" id="IPR014710">
    <property type="entry name" value="RmlC-like_jellyroll"/>
</dbReference>
<dbReference type="GO" id="GO:0008830">
    <property type="term" value="F:dTDP-4-dehydrorhamnose 3,5-epimerase activity"/>
    <property type="evidence" value="ECO:0007669"/>
    <property type="project" value="UniProtKB-UniRule"/>
</dbReference>
<dbReference type="Pfam" id="PF00908">
    <property type="entry name" value="dTDP_sugar_isom"/>
    <property type="match status" value="1"/>
</dbReference>
<keyword evidence="7 8" id="KW-0413">Isomerase</keyword>
<dbReference type="CDD" id="cd00438">
    <property type="entry name" value="cupin_RmlC"/>
    <property type="match status" value="1"/>
</dbReference>
<dbReference type="GO" id="GO:0005829">
    <property type="term" value="C:cytosol"/>
    <property type="evidence" value="ECO:0007669"/>
    <property type="project" value="TreeGrafter"/>
</dbReference>
<comment type="catalytic activity">
    <reaction evidence="1 7">
        <text>dTDP-4-dehydro-6-deoxy-alpha-D-glucose = dTDP-4-dehydro-beta-L-rhamnose</text>
        <dbReference type="Rhea" id="RHEA:16969"/>
        <dbReference type="ChEBI" id="CHEBI:57649"/>
        <dbReference type="ChEBI" id="CHEBI:62830"/>
        <dbReference type="EC" id="5.1.3.13"/>
    </reaction>
</comment>
<evidence type="ECO:0000256" key="1">
    <source>
        <dbReference type="ARBA" id="ARBA00001298"/>
    </source>
</evidence>
<evidence type="ECO:0000256" key="3">
    <source>
        <dbReference type="ARBA" id="ARBA00012098"/>
    </source>
</evidence>
<evidence type="ECO:0000313" key="9">
    <source>
        <dbReference type="Proteomes" id="UP001150641"/>
    </source>
</evidence>
<feature type="active site" description="Proton donor" evidence="5">
    <location>
        <position position="132"/>
    </location>
</feature>
<dbReference type="GO" id="GO:0019305">
    <property type="term" value="P:dTDP-rhamnose biosynthetic process"/>
    <property type="evidence" value="ECO:0007669"/>
    <property type="project" value="UniProtKB-UniRule"/>
</dbReference>
<evidence type="ECO:0000313" key="8">
    <source>
        <dbReference type="EMBL" id="MCT4702588.1"/>
    </source>
</evidence>
<dbReference type="Proteomes" id="UP001150641">
    <property type="component" value="Unassembled WGS sequence"/>
</dbReference>
<comment type="subunit">
    <text evidence="7">Homodimer.</text>
</comment>
<accession>A0A9X3AD67</accession>
<comment type="pathway">
    <text evidence="7">Carbohydrate biosynthesis; dTDP-L-rhamnose biosynthesis.</text>
</comment>
<dbReference type="NCBIfam" id="TIGR01221">
    <property type="entry name" value="rmlC"/>
    <property type="match status" value="1"/>
</dbReference>
<name>A0A9X3AD67_9ENTR</name>
<evidence type="ECO:0000256" key="6">
    <source>
        <dbReference type="PIRSR" id="PIRSR600888-3"/>
    </source>
</evidence>
<gene>
    <name evidence="8" type="primary">rfbC</name>
    <name evidence="8" type="ORF">MUA00_12395</name>
</gene>
<comment type="function">
    <text evidence="2 7">Catalyzes the epimerization of the C3' and C5'positions of dTDP-6-deoxy-D-xylo-4-hexulose, forming dTDP-6-deoxy-L-lyxo-4-hexulose.</text>
</comment>
<feature type="active site" description="Proton acceptor" evidence="5">
    <location>
        <position position="62"/>
    </location>
</feature>
<dbReference type="Gene3D" id="2.60.120.10">
    <property type="entry name" value="Jelly Rolls"/>
    <property type="match status" value="1"/>
</dbReference>
<evidence type="ECO:0000256" key="5">
    <source>
        <dbReference type="PIRSR" id="PIRSR600888-1"/>
    </source>
</evidence>
<dbReference type="EMBL" id="JALHAP010000078">
    <property type="protein sequence ID" value="MCT4702588.1"/>
    <property type="molecule type" value="Genomic_DNA"/>
</dbReference>
<dbReference type="AlphaFoldDB" id="A0A9X3AD67"/>
<dbReference type="PANTHER" id="PTHR21047:SF2">
    <property type="entry name" value="THYMIDINE DIPHOSPHO-4-KETO-RHAMNOSE 3,5-EPIMERASE"/>
    <property type="match status" value="1"/>
</dbReference>